<comment type="caution">
    <text evidence="1">The sequence shown here is derived from an EMBL/GenBank/DDBJ whole genome shotgun (WGS) entry which is preliminary data.</text>
</comment>
<name>A0A3B0C5P3_9FLAO</name>
<dbReference type="RefSeq" id="WP_120711898.1">
    <property type="nucleotide sequence ID" value="NZ_CANMKH010000010.1"/>
</dbReference>
<dbReference type="Proteomes" id="UP000276603">
    <property type="component" value="Unassembled WGS sequence"/>
</dbReference>
<dbReference type="Gene3D" id="3.30.160.100">
    <property type="entry name" value="Ribosome hibernation promotion factor-like"/>
    <property type="match status" value="1"/>
</dbReference>
<dbReference type="InterPro" id="IPR036567">
    <property type="entry name" value="RHF-like"/>
</dbReference>
<evidence type="ECO:0000313" key="2">
    <source>
        <dbReference type="Proteomes" id="UP000276603"/>
    </source>
</evidence>
<gene>
    <name evidence="1" type="primary">raiA</name>
    <name evidence="1" type="ORF">D7Z94_12695</name>
</gene>
<dbReference type="OrthoDB" id="9808702at2"/>
<evidence type="ECO:0000313" key="1">
    <source>
        <dbReference type="EMBL" id="RKN81745.1"/>
    </source>
</evidence>
<sequence>MTIDVQFIQMPTSEAMEALVSKKLNTLARKYDWIIRAQVQFKQEKNPTGKGKICEMELSAPGPRIFAKSNEDDFEKAAASTIKELEKQLSKRKSTFQKH</sequence>
<dbReference type="Pfam" id="PF02482">
    <property type="entry name" value="Ribosomal_S30AE"/>
    <property type="match status" value="1"/>
</dbReference>
<keyword evidence="2" id="KW-1185">Reference proteome</keyword>
<protein>
    <submittedName>
        <fullName evidence="1">Ribosome-associated translation inhibitor RaiA</fullName>
    </submittedName>
</protein>
<dbReference type="AlphaFoldDB" id="A0A3B0C5P3"/>
<dbReference type="NCBIfam" id="TIGR00741">
    <property type="entry name" value="yfiA"/>
    <property type="match status" value="1"/>
</dbReference>
<accession>A0A3B0C5P3</accession>
<dbReference type="EMBL" id="RBCJ01000002">
    <property type="protein sequence ID" value="RKN81745.1"/>
    <property type="molecule type" value="Genomic_DNA"/>
</dbReference>
<dbReference type="SUPFAM" id="SSF69754">
    <property type="entry name" value="Ribosome binding protein Y (YfiA homologue)"/>
    <property type="match status" value="1"/>
</dbReference>
<reference evidence="1 2" key="1">
    <citation type="submission" date="2018-10" db="EMBL/GenBank/DDBJ databases">
        <title>Ulvibacterium marinum gen. nov., sp. nov., a novel marine bacterium of the family Flavobacteriaceae, isolated from a culture of the green alga Ulva prolifera.</title>
        <authorList>
            <person name="Zhang Z."/>
        </authorList>
    </citation>
    <scope>NUCLEOTIDE SEQUENCE [LARGE SCALE GENOMIC DNA]</scope>
    <source>
        <strain evidence="1 2">CCMM003</strain>
    </source>
</reference>
<dbReference type="InterPro" id="IPR003489">
    <property type="entry name" value="RHF/RaiA"/>
</dbReference>
<organism evidence="1 2">
    <name type="scientific">Ulvibacterium marinum</name>
    <dbReference type="NCBI Taxonomy" id="2419782"/>
    <lineage>
        <taxon>Bacteria</taxon>
        <taxon>Pseudomonadati</taxon>
        <taxon>Bacteroidota</taxon>
        <taxon>Flavobacteriia</taxon>
        <taxon>Flavobacteriales</taxon>
        <taxon>Flavobacteriaceae</taxon>
        <taxon>Ulvibacterium</taxon>
    </lineage>
</organism>
<proteinExistence type="predicted"/>